<protein>
    <submittedName>
        <fullName evidence="1">Abortive infection bacteriophage resistance protein</fullName>
    </submittedName>
</protein>
<name>A0A8S5MT58_9CAUD</name>
<sequence length="342" mass="40111">MTQNCPPKPWLSIEQQLELMRSRGMHITSTARASSILKEFGYYRLSGYSYVLREVDPETGVRLNSFKAGTSFDYVIELYEFDKMLRLLILDALERIEISFRASISYHLGQTDPLFYKNPDNFKTEFRTTQYPLWLKKQQEKIEQSKEDCIRHNTKKYGDNIPVWVVCQTWEFGQLTWLLGMLNYKEVESISQNYGFFGSKSFLTWLKCLKELRNICAHHSRLWNRVFSFYPNKPVKKDASAPISWSAAFDENEKQSLFFRVCGIIHFLKFIESESTWEERFKSALKKFPSAPELDVTLECMGFPKDWEKQIECIKNNLPRTPQSTESIGLEEGLGVNILSKR</sequence>
<dbReference type="EMBL" id="BK014981">
    <property type="protein sequence ID" value="DAD85362.1"/>
    <property type="molecule type" value="Genomic_DNA"/>
</dbReference>
<accession>A0A8S5MT58</accession>
<dbReference type="InterPro" id="IPR017034">
    <property type="entry name" value="Abi_system_AbiD/AbiF"/>
</dbReference>
<dbReference type="InterPro" id="IPR011664">
    <property type="entry name" value="Abi_system_AbiD/AbiF-like"/>
</dbReference>
<proteinExistence type="predicted"/>
<evidence type="ECO:0000313" key="1">
    <source>
        <dbReference type="EMBL" id="DAD85362.1"/>
    </source>
</evidence>
<dbReference type="PIRSF" id="PIRSF034934">
    <property type="entry name" value="AbiF_AbiD"/>
    <property type="match status" value="1"/>
</dbReference>
<dbReference type="Pfam" id="PF07751">
    <property type="entry name" value="Abi_2"/>
    <property type="match status" value="1"/>
</dbReference>
<organism evidence="1">
    <name type="scientific">Siphoviridae sp. ctigT3</name>
    <dbReference type="NCBI Taxonomy" id="2826434"/>
    <lineage>
        <taxon>Viruses</taxon>
        <taxon>Duplodnaviria</taxon>
        <taxon>Heunggongvirae</taxon>
        <taxon>Uroviricota</taxon>
        <taxon>Caudoviricetes</taxon>
    </lineage>
</organism>
<reference evidence="1" key="1">
    <citation type="journal article" date="2021" name="Proc. Natl. Acad. Sci. U.S.A.">
        <title>A Catalog of Tens of Thousands of Viruses from Human Metagenomes Reveals Hidden Associations with Chronic Diseases.</title>
        <authorList>
            <person name="Tisza M.J."/>
            <person name="Buck C.B."/>
        </authorList>
    </citation>
    <scope>NUCLEOTIDE SEQUENCE</scope>
    <source>
        <strain evidence="1">CtigT3</strain>
    </source>
</reference>